<evidence type="ECO:0000313" key="2">
    <source>
        <dbReference type="EMBL" id="KAL0003756.1"/>
    </source>
</evidence>
<dbReference type="GO" id="GO:0004473">
    <property type="term" value="F:malate dehydrogenase (decarboxylating) (NADP+) activity"/>
    <property type="evidence" value="ECO:0007669"/>
    <property type="project" value="TreeGrafter"/>
</dbReference>
<dbReference type="GO" id="GO:0006108">
    <property type="term" value="P:malate metabolic process"/>
    <property type="evidence" value="ECO:0007669"/>
    <property type="project" value="TreeGrafter"/>
</dbReference>
<dbReference type="PANTHER" id="PTHR23406:SF64">
    <property type="entry name" value="NADP-DEPENDENT MALIC ENZYME 3"/>
    <property type="match status" value="1"/>
</dbReference>
<dbReference type="InterPro" id="IPR046346">
    <property type="entry name" value="Aminoacid_DH-like_N_sf"/>
</dbReference>
<dbReference type="Pfam" id="PF00390">
    <property type="entry name" value="malic"/>
    <property type="match status" value="1"/>
</dbReference>
<evidence type="ECO:0000313" key="3">
    <source>
        <dbReference type="Proteomes" id="UP001459277"/>
    </source>
</evidence>
<dbReference type="InterPro" id="IPR012301">
    <property type="entry name" value="Malic_N_dom"/>
</dbReference>
<dbReference type="SUPFAM" id="SSF53223">
    <property type="entry name" value="Aminoacid dehydrogenase-like, N-terminal domain"/>
    <property type="match status" value="1"/>
</dbReference>
<accession>A0AAW2D4Z7</accession>
<dbReference type="EMBL" id="JAZDWU010000004">
    <property type="protein sequence ID" value="KAL0003756.1"/>
    <property type="molecule type" value="Genomic_DNA"/>
</dbReference>
<evidence type="ECO:0000259" key="1">
    <source>
        <dbReference type="SMART" id="SM01274"/>
    </source>
</evidence>
<dbReference type="AlphaFoldDB" id="A0AAW2D4Z7"/>
<dbReference type="GO" id="GO:0009507">
    <property type="term" value="C:chloroplast"/>
    <property type="evidence" value="ECO:0007669"/>
    <property type="project" value="TreeGrafter"/>
</dbReference>
<feature type="domain" description="Malic enzyme N-terminal" evidence="1">
    <location>
        <begin position="11"/>
        <end position="127"/>
    </location>
</feature>
<gene>
    <name evidence="2" type="ORF">SO802_011317</name>
</gene>
<keyword evidence="3" id="KW-1185">Reference proteome</keyword>
<dbReference type="Proteomes" id="UP001459277">
    <property type="component" value="Unassembled WGS sequence"/>
</dbReference>
<comment type="caution">
    <text evidence="2">The sequence shown here is derived from an EMBL/GenBank/DDBJ whole genome shotgun (WGS) entry which is preliminary data.</text>
</comment>
<protein>
    <recommendedName>
        <fullName evidence="1">Malic enzyme N-terminal domain-containing protein</fullName>
    </recommendedName>
</protein>
<organism evidence="2 3">
    <name type="scientific">Lithocarpus litseifolius</name>
    <dbReference type="NCBI Taxonomy" id="425828"/>
    <lineage>
        <taxon>Eukaryota</taxon>
        <taxon>Viridiplantae</taxon>
        <taxon>Streptophyta</taxon>
        <taxon>Embryophyta</taxon>
        <taxon>Tracheophyta</taxon>
        <taxon>Spermatophyta</taxon>
        <taxon>Magnoliopsida</taxon>
        <taxon>eudicotyledons</taxon>
        <taxon>Gunneridae</taxon>
        <taxon>Pentapetalae</taxon>
        <taxon>rosids</taxon>
        <taxon>fabids</taxon>
        <taxon>Fagales</taxon>
        <taxon>Fagaceae</taxon>
        <taxon>Lithocarpus</taxon>
    </lineage>
</organism>
<sequence length="128" mass="14415">MVTILFLHSSKGPLCLYSNCGCGLLEVWEHLQAPSRGKILEVLKNWPERTIQAIVVTDSERILELGDLGCQGMGIPVRKLSLYTALEGLHPSAVGRKCKYFQWVDDEICPRGKVLIPEQRRTILRLEA</sequence>
<dbReference type="SMART" id="SM01274">
    <property type="entry name" value="malic"/>
    <property type="match status" value="1"/>
</dbReference>
<name>A0AAW2D4Z7_9ROSI</name>
<dbReference type="PANTHER" id="PTHR23406">
    <property type="entry name" value="MALIC ENZYME-RELATED"/>
    <property type="match status" value="1"/>
</dbReference>
<dbReference type="InterPro" id="IPR037062">
    <property type="entry name" value="Malic_N_dom_sf"/>
</dbReference>
<reference evidence="2 3" key="1">
    <citation type="submission" date="2024-01" db="EMBL/GenBank/DDBJ databases">
        <title>A telomere-to-telomere, gap-free genome of sweet tea (Lithocarpus litseifolius).</title>
        <authorList>
            <person name="Zhou J."/>
        </authorList>
    </citation>
    <scope>NUCLEOTIDE SEQUENCE [LARGE SCALE GENOMIC DNA]</scope>
    <source>
        <strain evidence="2">Zhou-2022a</strain>
        <tissue evidence="2">Leaf</tissue>
    </source>
</reference>
<dbReference type="Gene3D" id="3.40.50.10380">
    <property type="entry name" value="Malic enzyme, N-terminal domain"/>
    <property type="match status" value="1"/>
</dbReference>
<proteinExistence type="predicted"/>